<evidence type="ECO:0000256" key="8">
    <source>
        <dbReference type="ARBA" id="ARBA00022842"/>
    </source>
</evidence>
<dbReference type="Proteomes" id="UP000182409">
    <property type="component" value="Unassembled WGS sequence"/>
</dbReference>
<proteinExistence type="inferred from homology"/>
<dbReference type="Pfam" id="PF01544">
    <property type="entry name" value="CorA"/>
    <property type="match status" value="1"/>
</dbReference>
<evidence type="ECO:0000256" key="7">
    <source>
        <dbReference type="ARBA" id="ARBA00022692"/>
    </source>
</evidence>
<dbReference type="AlphaFoldDB" id="A0A1H4RPT5"/>
<evidence type="ECO:0000256" key="4">
    <source>
        <dbReference type="ARBA" id="ARBA00022448"/>
    </source>
</evidence>
<evidence type="ECO:0000256" key="1">
    <source>
        <dbReference type="ARBA" id="ARBA00004429"/>
    </source>
</evidence>
<gene>
    <name evidence="14" type="ORF">SAMN05443244_3219</name>
</gene>
<evidence type="ECO:0000256" key="13">
    <source>
        <dbReference type="SAM" id="Phobius"/>
    </source>
</evidence>
<dbReference type="InterPro" id="IPR045861">
    <property type="entry name" value="CorA_cytoplasmic_dom"/>
</dbReference>
<reference evidence="14 15" key="1">
    <citation type="submission" date="2016-10" db="EMBL/GenBank/DDBJ databases">
        <authorList>
            <person name="de Groot N.N."/>
        </authorList>
    </citation>
    <scope>NUCLEOTIDE SEQUENCE [LARGE SCALE GENOMIC DNA]</scope>
    <source>
        <strain evidence="14 15">AB35.6</strain>
    </source>
</reference>
<name>A0A1H4RPT5_9BACT</name>
<dbReference type="PANTHER" id="PTHR47685:SF1">
    <property type="entry name" value="MAGNESIUM TRANSPORT PROTEIN CORA"/>
    <property type="match status" value="1"/>
</dbReference>
<keyword evidence="10" id="KW-0406">Ion transport</keyword>
<keyword evidence="7 13" id="KW-0812">Transmembrane</keyword>
<dbReference type="GO" id="GO:0015095">
    <property type="term" value="F:magnesium ion transmembrane transporter activity"/>
    <property type="evidence" value="ECO:0007669"/>
    <property type="project" value="TreeGrafter"/>
</dbReference>
<evidence type="ECO:0000313" key="14">
    <source>
        <dbReference type="EMBL" id="SEC33910.1"/>
    </source>
</evidence>
<keyword evidence="4" id="KW-0813">Transport</keyword>
<dbReference type="Gene3D" id="1.20.58.340">
    <property type="entry name" value="Magnesium transport protein CorA, transmembrane region"/>
    <property type="match status" value="2"/>
</dbReference>
<sequence length="320" mass="35716">MLTTYSDLNGHLTPTAEGDLRNALWIDLYEPSREEEIRVEAMLQLEIPTRDEMREVESSSALYREHGATFVTIRLVERGASPQPRLASVTLVLAGQQFVTIRYADPKAFQLFTAKAQKPESVLKTALSAMMCLLETVVDRDADLLEEIGDALDPISLEIFSQNAVSMDKIAAADLGGVLKRIGNAGELASRVRESLHSIGRSIPFLQMQMVDDSALQTRLKTLSTDVQSLLEHDNFLQTQIQFLLDSSIGLISIQQNAIMKTLSVAAVVFLPPTLIGSIYGMNFERMPELHWHYGYLWALGLMAMSACGPLLFFRLKRWL</sequence>
<keyword evidence="5" id="KW-1003">Cell membrane</keyword>
<dbReference type="InterPro" id="IPR002523">
    <property type="entry name" value="MgTranspt_CorA/ZnTranspt_ZntB"/>
</dbReference>
<evidence type="ECO:0000313" key="15">
    <source>
        <dbReference type="Proteomes" id="UP000182409"/>
    </source>
</evidence>
<dbReference type="InterPro" id="IPR050829">
    <property type="entry name" value="CorA_MIT"/>
</dbReference>
<dbReference type="GO" id="GO:0015087">
    <property type="term" value="F:cobalt ion transmembrane transporter activity"/>
    <property type="evidence" value="ECO:0007669"/>
    <property type="project" value="TreeGrafter"/>
</dbReference>
<evidence type="ECO:0000256" key="12">
    <source>
        <dbReference type="ARBA" id="ARBA00034269"/>
    </source>
</evidence>
<dbReference type="InterPro" id="IPR045863">
    <property type="entry name" value="CorA_TM1_TM2"/>
</dbReference>
<evidence type="ECO:0000256" key="11">
    <source>
        <dbReference type="ARBA" id="ARBA00023136"/>
    </source>
</evidence>
<dbReference type="EMBL" id="FNSD01000001">
    <property type="protein sequence ID" value="SEC33910.1"/>
    <property type="molecule type" value="Genomic_DNA"/>
</dbReference>
<feature type="transmembrane region" description="Helical" evidence="13">
    <location>
        <begin position="263"/>
        <end position="282"/>
    </location>
</feature>
<dbReference type="SUPFAM" id="SSF143865">
    <property type="entry name" value="CorA soluble domain-like"/>
    <property type="match status" value="1"/>
</dbReference>
<evidence type="ECO:0000256" key="5">
    <source>
        <dbReference type="ARBA" id="ARBA00022475"/>
    </source>
</evidence>
<evidence type="ECO:0000256" key="3">
    <source>
        <dbReference type="ARBA" id="ARBA00019439"/>
    </source>
</evidence>
<evidence type="ECO:0000256" key="2">
    <source>
        <dbReference type="ARBA" id="ARBA00009765"/>
    </source>
</evidence>
<comment type="subcellular location">
    <subcellularLocation>
        <location evidence="1">Cell inner membrane</location>
        <topology evidence="1">Multi-pass membrane protein</topology>
    </subcellularLocation>
</comment>
<dbReference type="RefSeq" id="WP_074655022.1">
    <property type="nucleotide sequence ID" value="NZ_FNSD01000001.1"/>
</dbReference>
<evidence type="ECO:0000256" key="6">
    <source>
        <dbReference type="ARBA" id="ARBA00022519"/>
    </source>
</evidence>
<feature type="transmembrane region" description="Helical" evidence="13">
    <location>
        <begin position="294"/>
        <end position="314"/>
    </location>
</feature>
<dbReference type="FunFam" id="1.20.58.340:FF:000001">
    <property type="entry name" value="Magnesium transport protein CorA"/>
    <property type="match status" value="1"/>
</dbReference>
<dbReference type="GO" id="GO:0005886">
    <property type="term" value="C:plasma membrane"/>
    <property type="evidence" value="ECO:0007669"/>
    <property type="project" value="UniProtKB-SubCell"/>
</dbReference>
<keyword evidence="6" id="KW-0997">Cell inner membrane</keyword>
<dbReference type="PANTHER" id="PTHR47685">
    <property type="entry name" value="MAGNESIUM TRANSPORT PROTEIN CORA"/>
    <property type="match status" value="1"/>
</dbReference>
<accession>A0A1H4RPT5</accession>
<comment type="similarity">
    <text evidence="2">Belongs to the CorA metal ion transporter (MIT) (TC 1.A.35) family.</text>
</comment>
<protein>
    <recommendedName>
        <fullName evidence="3">Magnesium transport protein CorA</fullName>
    </recommendedName>
</protein>
<dbReference type="GO" id="GO:0015099">
    <property type="term" value="F:nickel cation transmembrane transporter activity"/>
    <property type="evidence" value="ECO:0007669"/>
    <property type="project" value="TreeGrafter"/>
</dbReference>
<keyword evidence="8" id="KW-0460">Magnesium</keyword>
<keyword evidence="11 13" id="KW-0472">Membrane</keyword>
<keyword evidence="9 13" id="KW-1133">Transmembrane helix</keyword>
<organism evidence="14 15">
    <name type="scientific">Terriglobus roseus</name>
    <dbReference type="NCBI Taxonomy" id="392734"/>
    <lineage>
        <taxon>Bacteria</taxon>
        <taxon>Pseudomonadati</taxon>
        <taxon>Acidobacteriota</taxon>
        <taxon>Terriglobia</taxon>
        <taxon>Terriglobales</taxon>
        <taxon>Acidobacteriaceae</taxon>
        <taxon>Terriglobus</taxon>
    </lineage>
</organism>
<evidence type="ECO:0000256" key="9">
    <source>
        <dbReference type="ARBA" id="ARBA00022989"/>
    </source>
</evidence>
<evidence type="ECO:0000256" key="10">
    <source>
        <dbReference type="ARBA" id="ARBA00023065"/>
    </source>
</evidence>
<comment type="catalytic activity">
    <reaction evidence="12">
        <text>Mg(2+)(in) = Mg(2+)(out)</text>
        <dbReference type="Rhea" id="RHEA:29827"/>
        <dbReference type="ChEBI" id="CHEBI:18420"/>
    </reaction>
</comment>
<dbReference type="SUPFAM" id="SSF144083">
    <property type="entry name" value="Magnesium transport protein CorA, transmembrane region"/>
    <property type="match status" value="1"/>
</dbReference>
<dbReference type="CDD" id="cd12837">
    <property type="entry name" value="EcCorA-like_u1"/>
    <property type="match status" value="1"/>
</dbReference>